<dbReference type="PANTHER" id="PTHR43537:SF45">
    <property type="entry name" value="GNTR FAMILY REGULATORY PROTEIN"/>
    <property type="match status" value="1"/>
</dbReference>
<keyword evidence="6" id="KW-1185">Reference proteome</keyword>
<dbReference type="Proteomes" id="UP001575105">
    <property type="component" value="Unassembled WGS sequence"/>
</dbReference>
<gene>
    <name evidence="5" type="ORF">ACERK3_11280</name>
</gene>
<keyword evidence="3" id="KW-0804">Transcription</keyword>
<keyword evidence="1" id="KW-0805">Transcription regulation</keyword>
<accession>A0ABV4U5K1</accession>
<dbReference type="InterPro" id="IPR000524">
    <property type="entry name" value="Tscrpt_reg_HTH_GntR"/>
</dbReference>
<keyword evidence="2" id="KW-0238">DNA-binding</keyword>
<dbReference type="EMBL" id="JBGUBD010000006">
    <property type="protein sequence ID" value="MFA9478876.1"/>
    <property type="molecule type" value="Genomic_DNA"/>
</dbReference>
<dbReference type="Pfam" id="PF00392">
    <property type="entry name" value="GntR"/>
    <property type="match status" value="1"/>
</dbReference>
<evidence type="ECO:0000256" key="3">
    <source>
        <dbReference type="ARBA" id="ARBA00023163"/>
    </source>
</evidence>
<evidence type="ECO:0000256" key="2">
    <source>
        <dbReference type="ARBA" id="ARBA00023125"/>
    </source>
</evidence>
<dbReference type="PANTHER" id="PTHR43537">
    <property type="entry name" value="TRANSCRIPTIONAL REGULATOR, GNTR FAMILY"/>
    <property type="match status" value="1"/>
</dbReference>
<feature type="domain" description="HTH gntR-type" evidence="4">
    <location>
        <begin position="4"/>
        <end position="71"/>
    </location>
</feature>
<dbReference type="SMART" id="SM00345">
    <property type="entry name" value="HTH_GNTR"/>
    <property type="match status" value="1"/>
</dbReference>
<dbReference type="InterPro" id="IPR036390">
    <property type="entry name" value="WH_DNA-bd_sf"/>
</dbReference>
<dbReference type="Gene3D" id="1.10.10.10">
    <property type="entry name" value="Winged helix-like DNA-binding domain superfamily/Winged helix DNA-binding domain"/>
    <property type="match status" value="1"/>
</dbReference>
<dbReference type="Gene3D" id="1.20.120.530">
    <property type="entry name" value="GntR ligand-binding domain-like"/>
    <property type="match status" value="1"/>
</dbReference>
<organism evidence="5 6">
    <name type="scientific">Natronomicrosphaera hydrolytica</name>
    <dbReference type="NCBI Taxonomy" id="3242702"/>
    <lineage>
        <taxon>Bacteria</taxon>
        <taxon>Pseudomonadati</taxon>
        <taxon>Planctomycetota</taxon>
        <taxon>Phycisphaerae</taxon>
        <taxon>Phycisphaerales</taxon>
        <taxon>Phycisphaeraceae</taxon>
        <taxon>Natronomicrosphaera</taxon>
    </lineage>
</organism>
<dbReference type="RefSeq" id="WP_425345801.1">
    <property type="nucleotide sequence ID" value="NZ_JBGUBD010000006.1"/>
</dbReference>
<evidence type="ECO:0000256" key="1">
    <source>
        <dbReference type="ARBA" id="ARBA00023015"/>
    </source>
</evidence>
<evidence type="ECO:0000259" key="4">
    <source>
        <dbReference type="PROSITE" id="PS50949"/>
    </source>
</evidence>
<evidence type="ECO:0000313" key="6">
    <source>
        <dbReference type="Proteomes" id="UP001575105"/>
    </source>
</evidence>
<protein>
    <submittedName>
        <fullName evidence="5">GntR family transcriptional regulator</fullName>
    </submittedName>
</protein>
<reference evidence="5 6" key="1">
    <citation type="submission" date="2024-08" db="EMBL/GenBank/DDBJ databases">
        <title>Whole-genome sequencing of halo(alkali)philic microorganisms from hypersaline lakes.</title>
        <authorList>
            <person name="Sorokin D.Y."/>
            <person name="Merkel A.Y."/>
            <person name="Messina E."/>
            <person name="Yakimov M."/>
        </authorList>
    </citation>
    <scope>NUCLEOTIDE SEQUENCE [LARGE SCALE GENOMIC DNA]</scope>
    <source>
        <strain evidence="5 6">AB-hyl4</strain>
    </source>
</reference>
<dbReference type="InterPro" id="IPR011711">
    <property type="entry name" value="GntR_C"/>
</dbReference>
<dbReference type="SMART" id="SM00895">
    <property type="entry name" value="FCD"/>
    <property type="match status" value="1"/>
</dbReference>
<dbReference type="PROSITE" id="PS50949">
    <property type="entry name" value="HTH_GNTR"/>
    <property type="match status" value="1"/>
</dbReference>
<dbReference type="SUPFAM" id="SSF46785">
    <property type="entry name" value="Winged helix' DNA-binding domain"/>
    <property type="match status" value="1"/>
</dbReference>
<dbReference type="SUPFAM" id="SSF48008">
    <property type="entry name" value="GntR ligand-binding domain-like"/>
    <property type="match status" value="1"/>
</dbReference>
<name>A0ABV4U5K1_9BACT</name>
<comment type="caution">
    <text evidence="5">The sequence shown here is derived from an EMBL/GenBank/DDBJ whole genome shotgun (WGS) entry which is preliminary data.</text>
</comment>
<dbReference type="InterPro" id="IPR008920">
    <property type="entry name" value="TF_FadR/GntR_C"/>
</dbReference>
<evidence type="ECO:0000313" key="5">
    <source>
        <dbReference type="EMBL" id="MFA9478876.1"/>
    </source>
</evidence>
<dbReference type="InterPro" id="IPR036388">
    <property type="entry name" value="WH-like_DNA-bd_sf"/>
</dbReference>
<proteinExistence type="predicted"/>
<dbReference type="Pfam" id="PF07729">
    <property type="entry name" value="FCD"/>
    <property type="match status" value="1"/>
</dbReference>
<sequence>MKRSLQREKAYRHLRSMLLHGGLRPGMRLGETEWAERLGVHRGALREAFVLLAHEGLLMPGARGGYFVPILEQADLDEVLELRLALERGALRRLARAGEPVGTKALRATCQVMRQMVELDMPVGHAEADRKFHEGLVELADNRRMIRAYHQAPLLIIASEYMTPAERRGAMTQTLRDHERICDLLEAGRFDAVAELLEQHLKSNPSALATLNQTMTK</sequence>